<dbReference type="PANTHER" id="PTHR34556">
    <property type="match status" value="1"/>
</dbReference>
<dbReference type="InterPro" id="IPR046761">
    <property type="entry name" value="Tab2-like_C"/>
</dbReference>
<dbReference type="PANTHER" id="PTHR34556:SF2">
    <property type="entry name" value="PROTEIN TAB2 HOMOLOG, CHLOROPLASTIC"/>
    <property type="match status" value="1"/>
</dbReference>
<gene>
    <name evidence="3" type="ordered locus">Sta7437_3263</name>
</gene>
<feature type="domain" description="RNA-binding protein Tab2-like N-terminal" evidence="1">
    <location>
        <begin position="3"/>
        <end position="101"/>
    </location>
</feature>
<name>K9XW05_STAC7</name>
<evidence type="ECO:0000313" key="3">
    <source>
        <dbReference type="EMBL" id="AFZ36770.1"/>
    </source>
</evidence>
<dbReference type="OrthoDB" id="420270at2"/>
<evidence type="ECO:0000313" key="4">
    <source>
        <dbReference type="Proteomes" id="UP000010473"/>
    </source>
</evidence>
<protein>
    <recommendedName>
        <fullName evidence="5">DUF1092 family protein</fullName>
    </recommendedName>
</protein>
<dbReference type="Pfam" id="PF20429">
    <property type="entry name" value="Tab2-like_C"/>
    <property type="match status" value="1"/>
</dbReference>
<keyword evidence="4" id="KW-1185">Reference proteome</keyword>
<dbReference type="AlphaFoldDB" id="K9XW05"/>
<dbReference type="RefSeq" id="WP_015194432.1">
    <property type="nucleotide sequence ID" value="NC_019748.1"/>
</dbReference>
<proteinExistence type="predicted"/>
<dbReference type="InterPro" id="IPR009472">
    <property type="entry name" value="Tab2-like"/>
</dbReference>
<evidence type="ECO:0000259" key="2">
    <source>
        <dbReference type="Pfam" id="PF20429"/>
    </source>
</evidence>
<evidence type="ECO:0000259" key="1">
    <source>
        <dbReference type="Pfam" id="PF06485"/>
    </source>
</evidence>
<feature type="domain" description="RNA-binding protein Tab2/Atab2 C-terminal" evidence="2">
    <location>
        <begin position="109"/>
        <end position="267"/>
    </location>
</feature>
<dbReference type="Pfam" id="PF06485">
    <property type="entry name" value="Tab2-like_N"/>
    <property type="match status" value="1"/>
</dbReference>
<dbReference type="KEGG" id="scs:Sta7437_3263"/>
<reference evidence="4" key="1">
    <citation type="journal article" date="2013" name="Proc. Natl. Acad. Sci. U.S.A.">
        <title>Improving the coverage of the cyanobacterial phylum using diversity-driven genome sequencing.</title>
        <authorList>
            <person name="Shih P.M."/>
            <person name="Wu D."/>
            <person name="Latifi A."/>
            <person name="Axen S.D."/>
            <person name="Fewer D.P."/>
            <person name="Talla E."/>
            <person name="Calteau A."/>
            <person name="Cai F."/>
            <person name="Tandeau de Marsac N."/>
            <person name="Rippka R."/>
            <person name="Herdman M."/>
            <person name="Sivonen K."/>
            <person name="Coursin T."/>
            <person name="Laurent T."/>
            <person name="Goodwin L."/>
            <person name="Nolan M."/>
            <person name="Davenport K.W."/>
            <person name="Han C.S."/>
            <person name="Rubin E.M."/>
            <person name="Eisen J.A."/>
            <person name="Woyke T."/>
            <person name="Gugger M."/>
            <person name="Kerfeld C.A."/>
        </authorList>
    </citation>
    <scope>NUCLEOTIDE SEQUENCE [LARGE SCALE GENOMIC DNA]</scope>
    <source>
        <strain evidence="4">ATCC 29371 / PCC 7437</strain>
    </source>
</reference>
<dbReference type="EMBL" id="CP003653">
    <property type="protein sequence ID" value="AFZ36770.1"/>
    <property type="molecule type" value="Genomic_DNA"/>
</dbReference>
<organism evidence="3 4">
    <name type="scientific">Stanieria cyanosphaera (strain ATCC 29371 / PCC 7437)</name>
    <dbReference type="NCBI Taxonomy" id="111780"/>
    <lineage>
        <taxon>Bacteria</taxon>
        <taxon>Bacillati</taxon>
        <taxon>Cyanobacteriota</taxon>
        <taxon>Cyanophyceae</taxon>
        <taxon>Pleurocapsales</taxon>
        <taxon>Dermocarpellaceae</taxon>
        <taxon>Stanieria</taxon>
    </lineage>
</organism>
<evidence type="ECO:0008006" key="5">
    <source>
        <dbReference type="Google" id="ProtNLM"/>
    </source>
</evidence>
<dbReference type="GO" id="GO:0003723">
    <property type="term" value="F:RNA binding"/>
    <property type="evidence" value="ECO:0007669"/>
    <property type="project" value="InterPro"/>
</dbReference>
<sequence>MKIWQADFYKFSLNQNNSWLWKLLICDLEQNTVFEQNCQQEDASANWLIHQINQAAGDKLPDVIQIFRPQALGLFTVAAQQLGIKVEATRRTKILKQQLNKYITDANYPLAIDRPPPQPLPESLWGEQWNFATITADSLSNLISDRPIPILDTPTFLLPINLGIASTINLPGVVIYAGKQSLKLARWLAAEKPFSLNYIDTEAGKSGGLILESGLVDRWIMTTFEDEKVAQAGKIYEQRKQLSKGLHFLLIQPDDSGMTYTGLWLLKEE</sequence>
<dbReference type="eggNOG" id="ENOG502Z7XK">
    <property type="taxonomic scope" value="Bacteria"/>
</dbReference>
<dbReference type="STRING" id="111780.Sta7437_3263"/>
<dbReference type="InterPro" id="IPR046760">
    <property type="entry name" value="Tab2-like_N"/>
</dbReference>
<dbReference type="Proteomes" id="UP000010473">
    <property type="component" value="Chromosome"/>
</dbReference>
<dbReference type="PATRIC" id="fig|111780.3.peg.3385"/>
<accession>K9XW05</accession>
<dbReference type="HOGENOM" id="CLU_058545_0_0_3"/>